<name>A0A967B725_9PROT</name>
<evidence type="ECO:0000313" key="2">
    <source>
        <dbReference type="Proteomes" id="UP000597459"/>
    </source>
</evidence>
<dbReference type="Gene3D" id="1.10.3700.10">
    <property type="entry name" value="AGR C 984p-like"/>
    <property type="match status" value="1"/>
</dbReference>
<accession>A0A967B725</accession>
<sequence length="280" mass="29521">MSGAVSGLSPVSTYLASMKDEDKSAATYAKANGTIANYVTSFENDAVNITSASALMKNYKAMSVVLGAYGLSSIQNETALVKDLLTQDPTSSTSVAAKSGNSTWLAFAKAFSAWNETSSSSTATSPFADSSTVETLAAKYEETKYESSLEDSDSTSGVGNALYFTRTMTSSMTLNDIMSDSSLLKVVETVSGYNPTQFGALDYDEQKRLLSKKVDLSDFSTPAKVQKYAEQYLTMLQITPQTTDKPATLLSLYGADGSGSSVLSLFGVSSGTSLVSALYG</sequence>
<dbReference type="EMBL" id="WOTH01000013">
    <property type="protein sequence ID" value="NHO53955.1"/>
    <property type="molecule type" value="Genomic_DNA"/>
</dbReference>
<gene>
    <name evidence="1" type="ORF">GOB87_08290</name>
</gene>
<dbReference type="SUPFAM" id="SSF158837">
    <property type="entry name" value="AGR C 984p-like"/>
    <property type="match status" value="1"/>
</dbReference>
<dbReference type="InterPro" id="IPR023157">
    <property type="entry name" value="AGR-C-984p-like_sf"/>
</dbReference>
<organism evidence="1 2">
    <name type="scientific">Acetobacter estunensis</name>
    <dbReference type="NCBI Taxonomy" id="104097"/>
    <lineage>
        <taxon>Bacteria</taxon>
        <taxon>Pseudomonadati</taxon>
        <taxon>Pseudomonadota</taxon>
        <taxon>Alphaproteobacteria</taxon>
        <taxon>Acetobacterales</taxon>
        <taxon>Acetobacteraceae</taxon>
        <taxon>Acetobacter</taxon>
    </lineage>
</organism>
<reference evidence="1" key="1">
    <citation type="submission" date="2019-11" db="EMBL/GenBank/DDBJ databases">
        <title>Description of new Acetobacter species.</title>
        <authorList>
            <person name="Cleenwerck I."/>
            <person name="Sombolestani A.S."/>
        </authorList>
    </citation>
    <scope>NUCLEOTIDE SEQUENCE</scope>
    <source>
        <strain evidence="1">LMG 1626</strain>
    </source>
</reference>
<protein>
    <submittedName>
        <fullName evidence="1">DUF1217 domain-containing protein</fullName>
    </submittedName>
</protein>
<keyword evidence="2" id="KW-1185">Reference proteome</keyword>
<dbReference type="AlphaFoldDB" id="A0A967B725"/>
<evidence type="ECO:0000313" key="1">
    <source>
        <dbReference type="EMBL" id="NHO53955.1"/>
    </source>
</evidence>
<proteinExistence type="predicted"/>
<dbReference type="Proteomes" id="UP000597459">
    <property type="component" value="Unassembled WGS sequence"/>
</dbReference>
<comment type="caution">
    <text evidence="1">The sequence shown here is derived from an EMBL/GenBank/DDBJ whole genome shotgun (WGS) entry which is preliminary data.</text>
</comment>
<dbReference type="InterPro" id="IPR010626">
    <property type="entry name" value="DUF1217"/>
</dbReference>
<dbReference type="Pfam" id="PF06748">
    <property type="entry name" value="DUF1217"/>
    <property type="match status" value="1"/>
</dbReference>